<keyword evidence="2" id="KW-0732">Signal</keyword>
<comment type="caution">
    <text evidence="3">The sequence shown here is derived from an EMBL/GenBank/DDBJ whole genome shotgun (WGS) entry which is preliminary data.</text>
</comment>
<protein>
    <submittedName>
        <fullName evidence="3">Uncharacterized protein</fullName>
    </submittedName>
</protein>
<reference evidence="3 4" key="1">
    <citation type="submission" date="2019-06" db="EMBL/GenBank/DDBJ databases">
        <authorList>
            <person name="Palmer J.M."/>
        </authorList>
    </citation>
    <scope>NUCLEOTIDE SEQUENCE [LARGE SCALE GENOMIC DNA]</scope>
    <source>
        <strain evidence="3 4">TWF102</strain>
    </source>
</reference>
<feature type="signal peptide" evidence="2">
    <location>
        <begin position="1"/>
        <end position="22"/>
    </location>
</feature>
<dbReference type="EMBL" id="WIQW01000042">
    <property type="protein sequence ID" value="KAF3095024.1"/>
    <property type="molecule type" value="Genomic_DNA"/>
</dbReference>
<feature type="chain" id="PRO_5028837813" evidence="2">
    <location>
        <begin position="23"/>
        <end position="158"/>
    </location>
</feature>
<evidence type="ECO:0000313" key="4">
    <source>
        <dbReference type="Proteomes" id="UP000475325"/>
    </source>
</evidence>
<dbReference type="AlphaFoldDB" id="A0A7C8N6F2"/>
<evidence type="ECO:0000256" key="2">
    <source>
        <dbReference type="SAM" id="SignalP"/>
    </source>
</evidence>
<gene>
    <name evidence="3" type="ORF">TWF102_007422</name>
</gene>
<evidence type="ECO:0000313" key="3">
    <source>
        <dbReference type="EMBL" id="KAF3095024.1"/>
    </source>
</evidence>
<feature type="region of interest" description="Disordered" evidence="1">
    <location>
        <begin position="30"/>
        <end position="62"/>
    </location>
</feature>
<accession>A0A7C8N6F2</accession>
<name>A0A7C8N6F2_ORBOL</name>
<proteinExistence type="predicted"/>
<evidence type="ECO:0000256" key="1">
    <source>
        <dbReference type="SAM" id="MobiDB-lite"/>
    </source>
</evidence>
<sequence length="158" mass="17171">MYIFKAWWLLAYCSFFFPNVDFQTTKATVPAKVPSPAPPTAPLQSGSGPLPAAPSQAPATNPAAEKSSSWAWPVFLNSLQLRSFHSISALPHILPRVIAPPNPSDTRAPVEFDLSRITVRGCTAARRSMKVDASGMADEMKAPIGRTLCTTCVVRMKW</sequence>
<organism evidence="3 4">
    <name type="scientific">Orbilia oligospora</name>
    <name type="common">Nematode-trapping fungus</name>
    <name type="synonym">Arthrobotrys oligospora</name>
    <dbReference type="NCBI Taxonomy" id="2813651"/>
    <lineage>
        <taxon>Eukaryota</taxon>
        <taxon>Fungi</taxon>
        <taxon>Dikarya</taxon>
        <taxon>Ascomycota</taxon>
        <taxon>Pezizomycotina</taxon>
        <taxon>Orbiliomycetes</taxon>
        <taxon>Orbiliales</taxon>
        <taxon>Orbiliaceae</taxon>
        <taxon>Orbilia</taxon>
    </lineage>
</organism>
<dbReference type="Proteomes" id="UP000475325">
    <property type="component" value="Unassembled WGS sequence"/>
</dbReference>